<dbReference type="NCBIfam" id="TIGR00520">
    <property type="entry name" value="asnASE_II"/>
    <property type="match status" value="1"/>
</dbReference>
<feature type="binding site" evidence="6">
    <location>
        <position position="99"/>
    </location>
    <ligand>
        <name>substrate</name>
    </ligand>
</feature>
<dbReference type="PRINTS" id="PR00139">
    <property type="entry name" value="ASNGLNASE"/>
</dbReference>
<evidence type="ECO:0000256" key="1">
    <source>
        <dbReference type="ARBA" id="ARBA00010518"/>
    </source>
</evidence>
<evidence type="ECO:0000256" key="9">
    <source>
        <dbReference type="RuleBase" id="RU004456"/>
    </source>
</evidence>
<dbReference type="InParanoid" id="A0A136JGF8"/>
<feature type="binding site" evidence="6">
    <location>
        <begin position="132"/>
        <end position="133"/>
    </location>
    <ligand>
        <name>substrate</name>
    </ligand>
</feature>
<dbReference type="SMART" id="SM00870">
    <property type="entry name" value="Asparaginase"/>
    <property type="match status" value="1"/>
</dbReference>
<dbReference type="InterPro" id="IPR036152">
    <property type="entry name" value="Asp/glu_Ase-like_sf"/>
</dbReference>
<dbReference type="InterPro" id="IPR027475">
    <property type="entry name" value="Asparaginase/glutaminase_AS2"/>
</dbReference>
<evidence type="ECO:0000256" key="8">
    <source>
        <dbReference type="PROSITE-ProRule" id="PRU10100"/>
    </source>
</evidence>
<dbReference type="FunCoup" id="A0A136JGF8">
    <property type="interactions" value="61"/>
</dbReference>
<dbReference type="InterPro" id="IPR004550">
    <property type="entry name" value="AsnASE_II"/>
</dbReference>
<gene>
    <name evidence="14" type="ORF">Micbo1qcDRAFT_158462</name>
</gene>
<evidence type="ECO:0000256" key="10">
    <source>
        <dbReference type="SAM" id="MobiDB-lite"/>
    </source>
</evidence>
<dbReference type="FunFam" id="3.40.50.1170:FF:000001">
    <property type="entry name" value="L-asparaginase 2"/>
    <property type="match status" value="1"/>
</dbReference>
<evidence type="ECO:0000256" key="5">
    <source>
        <dbReference type="PIRSR" id="PIRSR001220-1"/>
    </source>
</evidence>
<reference evidence="15" key="1">
    <citation type="submission" date="2016-02" db="EMBL/GenBank/DDBJ databases">
        <title>Draft genome sequence of Microdochium bolleyi, a fungal endophyte of beachgrass.</title>
        <authorList>
            <consortium name="DOE Joint Genome Institute"/>
            <person name="David A.S."/>
            <person name="May G."/>
            <person name="Haridas S."/>
            <person name="Lim J."/>
            <person name="Wang M."/>
            <person name="Labutti K."/>
            <person name="Lipzen A."/>
            <person name="Barry K."/>
            <person name="Grigoriev I.V."/>
        </authorList>
    </citation>
    <scope>NUCLEOTIDE SEQUENCE [LARGE SCALE GENOMIC DNA]</scope>
    <source>
        <strain evidence="15">J235TASD1</strain>
    </source>
</reference>
<feature type="signal peptide" evidence="11">
    <location>
        <begin position="1"/>
        <end position="17"/>
    </location>
</feature>
<dbReference type="PROSITE" id="PS51732">
    <property type="entry name" value="ASN_GLN_ASE_3"/>
    <property type="match status" value="1"/>
</dbReference>
<feature type="region of interest" description="Disordered" evidence="10">
    <location>
        <begin position="317"/>
        <end position="336"/>
    </location>
</feature>
<dbReference type="Pfam" id="PF17763">
    <property type="entry name" value="Asparaginase_C"/>
    <property type="match status" value="1"/>
</dbReference>
<evidence type="ECO:0000256" key="3">
    <source>
        <dbReference type="ARBA" id="ARBA00022801"/>
    </source>
</evidence>
<dbReference type="PIRSF" id="PIRSF500176">
    <property type="entry name" value="L_ASNase"/>
    <property type="match status" value="1"/>
</dbReference>
<evidence type="ECO:0000259" key="12">
    <source>
        <dbReference type="Pfam" id="PF00710"/>
    </source>
</evidence>
<dbReference type="Gene3D" id="3.40.50.1170">
    <property type="entry name" value="L-asparaginase, N-terminal domain"/>
    <property type="match status" value="1"/>
</dbReference>
<feature type="domain" description="L-asparaginase N-terminal" evidence="12">
    <location>
        <begin position="43"/>
        <end position="233"/>
    </location>
</feature>
<keyword evidence="3" id="KW-0378">Hydrolase</keyword>
<feature type="active site" description="O-isoaspartyl threonine intermediate" evidence="5">
    <location>
        <position position="52"/>
    </location>
</feature>
<comment type="catalytic activity">
    <reaction evidence="4">
        <text>L-asparagine + H2O = L-aspartate + NH4(+)</text>
        <dbReference type="Rhea" id="RHEA:21016"/>
        <dbReference type="ChEBI" id="CHEBI:15377"/>
        <dbReference type="ChEBI" id="CHEBI:28938"/>
        <dbReference type="ChEBI" id="CHEBI:29991"/>
        <dbReference type="ChEBI" id="CHEBI:58048"/>
        <dbReference type="EC" id="3.5.1.1"/>
    </reaction>
</comment>
<evidence type="ECO:0000256" key="2">
    <source>
        <dbReference type="ARBA" id="ARBA00012920"/>
    </source>
</evidence>
<sequence length="368" mass="38552">MRCSVFTLALQAGLAIASPIDFPPAQLVARQVVDRPFNASLPNITIFATGGTIAGSASSSDQTTGYQAGALGVDLLLQAVPQLYNVSNPRGIQFANVGSSEVTPAMLVNLTQHIQRELDSPHCQGVVVTHGTDTLEETGFFLDLTVNSTKPVVMVGAMRPATAISADGPINLLEAVTLAASPAAAGRGAMVVLNDRIGSAYYTTKSNANMLDTFRAAEQGYLGFFLNIKPFFYFQPSLPVGKPMFDVSGAALDALPQVDVLYGHQGLDPALAKAAVAAGAKGLVLAGMGAGSWTKNGTAAIDEIVKESGTAVVYSRRSMDGSAGRSRGKGTYGSGTLNPQKTRIMLQLALEAGYDDEQLRALFEFEEE</sequence>
<dbReference type="PANTHER" id="PTHR11707">
    <property type="entry name" value="L-ASPARAGINASE"/>
    <property type="match status" value="1"/>
</dbReference>
<dbReference type="Pfam" id="PF00710">
    <property type="entry name" value="Asparaginase"/>
    <property type="match status" value="1"/>
</dbReference>
<dbReference type="EC" id="3.5.1.1" evidence="2"/>
<dbReference type="InterPro" id="IPR020827">
    <property type="entry name" value="Asparaginase/glutaminase_AS1"/>
</dbReference>
<dbReference type="Proteomes" id="UP000070501">
    <property type="component" value="Unassembled WGS sequence"/>
</dbReference>
<organism evidence="14 15">
    <name type="scientific">Microdochium bolleyi</name>
    <dbReference type="NCBI Taxonomy" id="196109"/>
    <lineage>
        <taxon>Eukaryota</taxon>
        <taxon>Fungi</taxon>
        <taxon>Dikarya</taxon>
        <taxon>Ascomycota</taxon>
        <taxon>Pezizomycotina</taxon>
        <taxon>Sordariomycetes</taxon>
        <taxon>Xylariomycetidae</taxon>
        <taxon>Xylariales</taxon>
        <taxon>Microdochiaceae</taxon>
        <taxon>Microdochium</taxon>
    </lineage>
</organism>
<keyword evidence="15" id="KW-1185">Reference proteome</keyword>
<proteinExistence type="inferred from homology"/>
<dbReference type="SUPFAM" id="SSF53774">
    <property type="entry name" value="Glutaminase/Asparaginase"/>
    <property type="match status" value="1"/>
</dbReference>
<dbReference type="Gene3D" id="3.40.50.40">
    <property type="match status" value="1"/>
</dbReference>
<dbReference type="InterPro" id="IPR037152">
    <property type="entry name" value="L-asparaginase_N_sf"/>
</dbReference>
<evidence type="ECO:0000256" key="4">
    <source>
        <dbReference type="ARBA" id="ARBA00049366"/>
    </source>
</evidence>
<keyword evidence="11" id="KW-0732">Signal</keyword>
<evidence type="ECO:0000313" key="14">
    <source>
        <dbReference type="EMBL" id="KXJ96245.1"/>
    </source>
</evidence>
<dbReference type="CDD" id="cd08964">
    <property type="entry name" value="L-asparaginase_II"/>
    <property type="match status" value="1"/>
</dbReference>
<feature type="domain" description="Asparaginase/glutaminase C-terminal" evidence="13">
    <location>
        <begin position="257"/>
        <end position="363"/>
    </location>
</feature>
<evidence type="ECO:0000313" key="15">
    <source>
        <dbReference type="Proteomes" id="UP000070501"/>
    </source>
</evidence>
<dbReference type="PROSITE" id="PS00917">
    <property type="entry name" value="ASN_GLN_ASE_2"/>
    <property type="match status" value="1"/>
</dbReference>
<dbReference type="PANTHER" id="PTHR11707:SF28">
    <property type="entry name" value="60 KDA LYSOPHOSPHOLIPASE"/>
    <property type="match status" value="1"/>
</dbReference>
<evidence type="ECO:0000256" key="6">
    <source>
        <dbReference type="PIRSR" id="PIRSR001220-2"/>
    </source>
</evidence>
<dbReference type="PROSITE" id="PS00144">
    <property type="entry name" value="ASN_GLN_ASE_1"/>
    <property type="match status" value="1"/>
</dbReference>
<evidence type="ECO:0000259" key="13">
    <source>
        <dbReference type="Pfam" id="PF17763"/>
    </source>
</evidence>
<dbReference type="GO" id="GO:0006530">
    <property type="term" value="P:L-asparagine catabolic process"/>
    <property type="evidence" value="ECO:0007669"/>
    <property type="project" value="UniProtKB-ARBA"/>
</dbReference>
<name>A0A136JGF8_9PEZI</name>
<dbReference type="InterPro" id="IPR006034">
    <property type="entry name" value="Asparaginase/glutaminase-like"/>
</dbReference>
<accession>A0A136JGF8</accession>
<feature type="chain" id="PRO_5007293742" description="asparaginase" evidence="11">
    <location>
        <begin position="18"/>
        <end position="368"/>
    </location>
</feature>
<protein>
    <recommendedName>
        <fullName evidence="2">asparaginase</fullName>
        <ecNumber evidence="2">3.5.1.1</ecNumber>
    </recommendedName>
</protein>
<feature type="active site" evidence="8">
    <location>
        <position position="132"/>
    </location>
</feature>
<dbReference type="OrthoDB" id="542841at2759"/>
<feature type="active site" evidence="7">
    <location>
        <position position="52"/>
    </location>
</feature>
<dbReference type="EMBL" id="KQ964246">
    <property type="protein sequence ID" value="KXJ96245.1"/>
    <property type="molecule type" value="Genomic_DNA"/>
</dbReference>
<dbReference type="STRING" id="196109.A0A136JGF8"/>
<evidence type="ECO:0000256" key="7">
    <source>
        <dbReference type="PROSITE-ProRule" id="PRU10099"/>
    </source>
</evidence>
<dbReference type="InterPro" id="IPR027473">
    <property type="entry name" value="L-asparaginase_C"/>
</dbReference>
<dbReference type="PIRSF" id="PIRSF001220">
    <property type="entry name" value="L-ASNase_gatD"/>
    <property type="match status" value="1"/>
</dbReference>
<dbReference type="InterPro" id="IPR040919">
    <property type="entry name" value="Asparaginase_C"/>
</dbReference>
<dbReference type="InterPro" id="IPR027474">
    <property type="entry name" value="L-asparaginase_N"/>
</dbReference>
<comment type="similarity">
    <text evidence="1 9">Belongs to the asparaginase 1 family.</text>
</comment>
<evidence type="ECO:0000256" key="11">
    <source>
        <dbReference type="SAM" id="SignalP"/>
    </source>
</evidence>
<dbReference type="AlphaFoldDB" id="A0A136JGF8"/>
<dbReference type="GO" id="GO:0004067">
    <property type="term" value="F:asparaginase activity"/>
    <property type="evidence" value="ECO:0007669"/>
    <property type="project" value="UniProtKB-UniRule"/>
</dbReference>